<dbReference type="GeneID" id="80452477"/>
<evidence type="ECO:0000256" key="1">
    <source>
        <dbReference type="SAM" id="Phobius"/>
    </source>
</evidence>
<dbReference type="EMBL" id="AP017457">
    <property type="protein sequence ID" value="BAU99828.1"/>
    <property type="molecule type" value="Genomic_DNA"/>
</dbReference>
<keyword evidence="1" id="KW-0472">Membrane</keyword>
<organism evidence="2 3">
    <name type="scientific">Aurantimicrobium minutum</name>
    <dbReference type="NCBI Taxonomy" id="708131"/>
    <lineage>
        <taxon>Bacteria</taxon>
        <taxon>Bacillati</taxon>
        <taxon>Actinomycetota</taxon>
        <taxon>Actinomycetes</taxon>
        <taxon>Micrococcales</taxon>
        <taxon>Microbacteriaceae</taxon>
        <taxon>Aurantimicrobium</taxon>
    </lineage>
</organism>
<evidence type="ECO:0000313" key="3">
    <source>
        <dbReference type="Proteomes" id="UP000243847"/>
    </source>
</evidence>
<evidence type="ECO:0000313" key="2">
    <source>
        <dbReference type="EMBL" id="BAU99828.1"/>
    </source>
</evidence>
<dbReference type="OrthoDB" id="5193693at2"/>
<feature type="transmembrane region" description="Helical" evidence="1">
    <location>
        <begin position="15"/>
        <end position="37"/>
    </location>
</feature>
<dbReference type="Proteomes" id="UP000243847">
    <property type="component" value="Chromosome sequence1"/>
</dbReference>
<feature type="transmembrane region" description="Helical" evidence="1">
    <location>
        <begin position="104"/>
        <end position="123"/>
    </location>
</feature>
<keyword evidence="1" id="KW-1133">Transmembrane helix</keyword>
<feature type="transmembrane region" description="Helical" evidence="1">
    <location>
        <begin position="44"/>
        <end position="64"/>
    </location>
</feature>
<proteinExistence type="predicted"/>
<dbReference type="RefSeq" id="WP_096382699.1">
    <property type="nucleotide sequence ID" value="NZ_AP017457.1"/>
</dbReference>
<gene>
    <name evidence="2" type="ORF">AUMI_112860</name>
</gene>
<name>A0A173LYA8_9MICO</name>
<evidence type="ECO:0008006" key="4">
    <source>
        <dbReference type="Google" id="ProtNLM"/>
    </source>
</evidence>
<dbReference type="KEGG" id="amin:AUMI_112860"/>
<accession>A0A173LYA8</accession>
<dbReference type="AlphaFoldDB" id="A0A173LYA8"/>
<protein>
    <recommendedName>
        <fullName evidence="4">Membrane protein CrgA</fullName>
    </recommendedName>
</protein>
<sequence length="124" mass="13232">MTEHELLELWNKARFHIVVSQFAPTFLLIVTVGLITLGLATAPLFLTLATVGILLASGILGALAQYSSATQAQAIAEDLAAVKNPSAATRQAIAFSKWLNVVRFVTPTIFVLIFLLLTAVLLVG</sequence>
<reference evidence="2 3" key="1">
    <citation type="journal article" date="2016" name="Genome Announc.">
        <title>Complete Genome Sequence of Aurantimicrobium minutum Type Strain KNCT, a Planktonic Ultramicrobacterium Isolated from River Water.</title>
        <authorList>
            <person name="Nakai R."/>
            <person name="Fujisawa T."/>
            <person name="Nakamura Y."/>
            <person name="Nishide H."/>
            <person name="Uchiyama I."/>
            <person name="Baba T."/>
            <person name="Toyoda A."/>
            <person name="Fujiyama A."/>
            <person name="Naganuma T."/>
            <person name="Niki H."/>
        </authorList>
    </citation>
    <scope>NUCLEOTIDE SEQUENCE [LARGE SCALE GENOMIC DNA]</scope>
    <source>
        <strain evidence="2 3">KNC</strain>
    </source>
</reference>
<keyword evidence="1" id="KW-0812">Transmembrane</keyword>